<dbReference type="EMBL" id="LNQE01000872">
    <property type="protein sequence ID" value="KUG23983.1"/>
    <property type="molecule type" value="Genomic_DNA"/>
</dbReference>
<feature type="transmembrane region" description="Helical" evidence="1">
    <location>
        <begin position="62"/>
        <end position="80"/>
    </location>
</feature>
<sequence length="248" mass="28430">MEGKAKPLSMAAQMDIFGQHLLTTIAIIIKIRKHLYKKQTPEFPDSYRLSNYRSNQMIKPRYIAIIIAFIICYLTAYAVAETEIPRQADVSISGILLNNPESTRKILVNHPRPTEKSNDFPIIQICNSNNTEILTLVFHYGDVTDSFNEFRIQNISKVPKDCITPPDGIARFVTGKGIQLGISKDDLIKILGHSFIETKQDGMLTIKYKIDNFDQSNFLKKYNLPVYFGHYHFLKGKLAKFEFGFEYP</sequence>
<evidence type="ECO:0000256" key="1">
    <source>
        <dbReference type="SAM" id="Phobius"/>
    </source>
</evidence>
<accession>A0A0W8FSV1</accession>
<proteinExistence type="predicted"/>
<evidence type="ECO:0000313" key="2">
    <source>
        <dbReference type="EMBL" id="KUG23983.1"/>
    </source>
</evidence>
<reference evidence="2" key="1">
    <citation type="journal article" date="2015" name="Proc. Natl. Acad. Sci. U.S.A.">
        <title>Networks of energetic and metabolic interactions define dynamics in microbial communities.</title>
        <authorList>
            <person name="Embree M."/>
            <person name="Liu J.K."/>
            <person name="Al-Bassam M.M."/>
            <person name="Zengler K."/>
        </authorList>
    </citation>
    <scope>NUCLEOTIDE SEQUENCE</scope>
</reference>
<protein>
    <submittedName>
        <fullName evidence="2">Uncharacterized protein</fullName>
    </submittedName>
</protein>
<dbReference type="AlphaFoldDB" id="A0A0W8FSV1"/>
<keyword evidence="1" id="KW-0812">Transmembrane</keyword>
<name>A0A0W8FSV1_9ZZZZ</name>
<organism evidence="2">
    <name type="scientific">hydrocarbon metagenome</name>
    <dbReference type="NCBI Taxonomy" id="938273"/>
    <lineage>
        <taxon>unclassified sequences</taxon>
        <taxon>metagenomes</taxon>
        <taxon>ecological metagenomes</taxon>
    </lineage>
</organism>
<keyword evidence="1" id="KW-1133">Transmembrane helix</keyword>
<keyword evidence="1" id="KW-0472">Membrane</keyword>
<gene>
    <name evidence="2" type="ORF">ASZ90_006216</name>
</gene>
<comment type="caution">
    <text evidence="2">The sequence shown here is derived from an EMBL/GenBank/DDBJ whole genome shotgun (WGS) entry which is preliminary data.</text>
</comment>
<feature type="transmembrane region" description="Helical" evidence="1">
    <location>
        <begin position="12"/>
        <end position="29"/>
    </location>
</feature>